<reference evidence="1" key="1">
    <citation type="journal article" date="2022" name="Microbiol. Resour. Announc.">
        <title>Genome Sequence of Cupriavidus campinensis Strain G5, a Member of a Bacterial Consortium Capable of Polyethylene Degradation.</title>
        <authorList>
            <person name="Schneider B."/>
            <person name="Pfeiffer F."/>
            <person name="Dyall-Smith M."/>
            <person name="Kunte H.J."/>
        </authorList>
    </citation>
    <scope>NUCLEOTIDE SEQUENCE</scope>
    <source>
        <strain evidence="1">G5</strain>
    </source>
</reference>
<proteinExistence type="predicted"/>
<dbReference type="KEGG" id="ccam:M5D45_20695"/>
<evidence type="ECO:0000313" key="2">
    <source>
        <dbReference type="Proteomes" id="UP001056132"/>
    </source>
</evidence>
<gene>
    <name evidence="1" type="ORF">M5D45_20695</name>
</gene>
<reference evidence="1" key="2">
    <citation type="submission" date="2022-05" db="EMBL/GenBank/DDBJ databases">
        <authorList>
            <person name="Kunte H.-J."/>
        </authorList>
    </citation>
    <scope>NUCLEOTIDE SEQUENCE</scope>
    <source>
        <strain evidence="1">G5</strain>
    </source>
</reference>
<sequence length="53" mass="5969">MDDRSRESVNSEIASFLAYRSWSCKGDQPVAPTQTQVDAAMFPLITANIVRFF</sequence>
<organism evidence="1 2">
    <name type="scientific">Cupriavidus campinensis</name>
    <dbReference type="NCBI Taxonomy" id="151783"/>
    <lineage>
        <taxon>Bacteria</taxon>
        <taxon>Pseudomonadati</taxon>
        <taxon>Pseudomonadota</taxon>
        <taxon>Betaproteobacteria</taxon>
        <taxon>Burkholderiales</taxon>
        <taxon>Burkholderiaceae</taxon>
        <taxon>Cupriavidus</taxon>
    </lineage>
</organism>
<protein>
    <submittedName>
        <fullName evidence="1">Uncharacterized protein</fullName>
    </submittedName>
</protein>
<dbReference type="RefSeq" id="WP_250025840.1">
    <property type="nucleotide sequence ID" value="NZ_CP097331.1"/>
</dbReference>
<evidence type="ECO:0000313" key="1">
    <source>
        <dbReference type="EMBL" id="URF07614.1"/>
    </source>
</evidence>
<dbReference type="Proteomes" id="UP001056132">
    <property type="component" value="Chromosome 2"/>
</dbReference>
<dbReference type="AlphaFoldDB" id="A0AAE9I5E5"/>
<dbReference type="EMBL" id="CP097331">
    <property type="protein sequence ID" value="URF07614.1"/>
    <property type="molecule type" value="Genomic_DNA"/>
</dbReference>
<name>A0AAE9I5E5_9BURK</name>
<accession>A0AAE9I5E5</accession>